<comment type="caution">
    <text evidence="11">The sequence shown here is derived from an EMBL/GenBank/DDBJ whole genome shotgun (WGS) entry which is preliminary data.</text>
</comment>
<dbReference type="CDD" id="cd00739">
    <property type="entry name" value="DHPS"/>
    <property type="match status" value="1"/>
</dbReference>
<dbReference type="PROSITE" id="PS00792">
    <property type="entry name" value="DHPS_1"/>
    <property type="match status" value="1"/>
</dbReference>
<keyword evidence="5 9" id="KW-0808">Transferase</keyword>
<organism evidence="11 12">
    <name type="scientific">Sutterella wadsworthensis 2_1_59BFAA</name>
    <dbReference type="NCBI Taxonomy" id="742823"/>
    <lineage>
        <taxon>Bacteria</taxon>
        <taxon>Pseudomonadati</taxon>
        <taxon>Pseudomonadota</taxon>
        <taxon>Betaproteobacteria</taxon>
        <taxon>Burkholderiales</taxon>
        <taxon>Sutterellaceae</taxon>
        <taxon>Sutterella</taxon>
    </lineage>
</organism>
<comment type="similarity">
    <text evidence="9">Belongs to the DHPS family.</text>
</comment>
<comment type="cofactor">
    <cofactor evidence="2 9">
        <name>Mg(2+)</name>
        <dbReference type="ChEBI" id="CHEBI:18420"/>
    </cofactor>
</comment>
<dbReference type="PANTHER" id="PTHR20941:SF1">
    <property type="entry name" value="FOLIC ACID SYNTHESIS PROTEIN FOL1"/>
    <property type="match status" value="1"/>
</dbReference>
<dbReference type="PROSITE" id="PS00793">
    <property type="entry name" value="DHPS_2"/>
    <property type="match status" value="1"/>
</dbReference>
<comment type="function">
    <text evidence="9">Catalyzes the condensation of para-aminobenzoate (pABA) with 6-hydroxymethyl-7,8-dihydropterin diphosphate (DHPt-PP) to form 7,8-dihydropteroate (H2Pte), the immediate precursor of folate derivatives.</text>
</comment>
<dbReference type="GO" id="GO:0004156">
    <property type="term" value="F:dihydropteroate synthase activity"/>
    <property type="evidence" value="ECO:0007669"/>
    <property type="project" value="UniProtKB-EC"/>
</dbReference>
<name>K1JIS0_9BURK</name>
<reference evidence="11 12" key="1">
    <citation type="submission" date="2012-05" db="EMBL/GenBank/DDBJ databases">
        <title>The Genome Sequence of Sutterella wadsworthensis 2_1_59BFAA.</title>
        <authorList>
            <consortium name="The Broad Institute Genome Sequencing Platform"/>
            <person name="Earl A."/>
            <person name="Ward D."/>
            <person name="Feldgarden M."/>
            <person name="Gevers D."/>
            <person name="Daigneault M."/>
            <person name="Strauss J."/>
            <person name="Allen-Vercoe E."/>
            <person name="Walker B."/>
            <person name="Young S.K."/>
            <person name="Zeng Q."/>
            <person name="Gargeya S."/>
            <person name="Fitzgerald M."/>
            <person name="Haas B."/>
            <person name="Abouelleil A."/>
            <person name="Alvarado L."/>
            <person name="Arachchi H.M."/>
            <person name="Berlin A.M."/>
            <person name="Chapman S.B."/>
            <person name="Goldberg J."/>
            <person name="Griggs A."/>
            <person name="Gujja S."/>
            <person name="Hansen M."/>
            <person name="Howarth C."/>
            <person name="Imamovic A."/>
            <person name="Larimer J."/>
            <person name="McCowen C."/>
            <person name="Montmayeur A."/>
            <person name="Murphy C."/>
            <person name="Neiman D."/>
            <person name="Pearson M."/>
            <person name="Priest M."/>
            <person name="Roberts A."/>
            <person name="Saif S."/>
            <person name="Shea T."/>
            <person name="Sisk P."/>
            <person name="Sykes S."/>
            <person name="Wortman J."/>
            <person name="Nusbaum C."/>
            <person name="Birren B."/>
        </authorList>
    </citation>
    <scope>NUCLEOTIDE SEQUENCE [LARGE SCALE GENOMIC DNA]</scope>
    <source>
        <strain evidence="11 12">2_1_59BFAA</strain>
    </source>
</reference>
<keyword evidence="8 9" id="KW-0289">Folate biosynthesis</keyword>
<keyword evidence="6 9" id="KW-0479">Metal-binding</keyword>
<dbReference type="InterPro" id="IPR011005">
    <property type="entry name" value="Dihydropteroate_synth-like_sf"/>
</dbReference>
<evidence type="ECO:0000256" key="2">
    <source>
        <dbReference type="ARBA" id="ARBA00001946"/>
    </source>
</evidence>
<evidence type="ECO:0000313" key="12">
    <source>
        <dbReference type="Proteomes" id="UP000005835"/>
    </source>
</evidence>
<feature type="domain" description="Pterin-binding" evidence="10">
    <location>
        <begin position="25"/>
        <end position="272"/>
    </location>
</feature>
<evidence type="ECO:0000256" key="8">
    <source>
        <dbReference type="ARBA" id="ARBA00022909"/>
    </source>
</evidence>
<evidence type="ECO:0000256" key="1">
    <source>
        <dbReference type="ARBA" id="ARBA00000012"/>
    </source>
</evidence>
<dbReference type="PATRIC" id="fig|742823.3.peg.2359"/>
<comment type="catalytic activity">
    <reaction evidence="1">
        <text>(7,8-dihydropterin-6-yl)methyl diphosphate + 4-aminobenzoate = 7,8-dihydropteroate + diphosphate</text>
        <dbReference type="Rhea" id="RHEA:19949"/>
        <dbReference type="ChEBI" id="CHEBI:17836"/>
        <dbReference type="ChEBI" id="CHEBI:17839"/>
        <dbReference type="ChEBI" id="CHEBI:33019"/>
        <dbReference type="ChEBI" id="CHEBI:72950"/>
        <dbReference type="EC" id="2.5.1.15"/>
    </reaction>
</comment>
<dbReference type="PROSITE" id="PS50972">
    <property type="entry name" value="PTERIN_BINDING"/>
    <property type="match status" value="1"/>
</dbReference>
<proteinExistence type="inferred from homology"/>
<dbReference type="HOGENOM" id="CLU_008023_0_3_4"/>
<dbReference type="EC" id="2.5.1.15" evidence="4 9"/>
<dbReference type="InterPro" id="IPR045031">
    <property type="entry name" value="DHP_synth-like"/>
</dbReference>
<evidence type="ECO:0000256" key="9">
    <source>
        <dbReference type="RuleBase" id="RU361205"/>
    </source>
</evidence>
<dbReference type="EMBL" id="ADMG01000058">
    <property type="protein sequence ID" value="EKB30086.1"/>
    <property type="molecule type" value="Genomic_DNA"/>
</dbReference>
<evidence type="ECO:0000256" key="3">
    <source>
        <dbReference type="ARBA" id="ARBA00004763"/>
    </source>
</evidence>
<comment type="pathway">
    <text evidence="3 9">Cofactor biosynthesis; tetrahydrofolate biosynthesis; 7,8-dihydrofolate from 2-amino-4-hydroxy-6-hydroxymethyl-7,8-dihydropteridine diphosphate and 4-aminobenzoate: step 1/2.</text>
</comment>
<evidence type="ECO:0000256" key="5">
    <source>
        <dbReference type="ARBA" id="ARBA00022679"/>
    </source>
</evidence>
<gene>
    <name evidence="11" type="ORF">HMPREF9465_02354</name>
</gene>
<dbReference type="Pfam" id="PF00809">
    <property type="entry name" value="Pterin_bind"/>
    <property type="match status" value="1"/>
</dbReference>
<evidence type="ECO:0000256" key="4">
    <source>
        <dbReference type="ARBA" id="ARBA00012458"/>
    </source>
</evidence>
<dbReference type="Gene3D" id="3.20.20.20">
    <property type="entry name" value="Dihydropteroate synthase-like"/>
    <property type="match status" value="1"/>
</dbReference>
<protein>
    <recommendedName>
        <fullName evidence="4 9">Dihydropteroate synthase</fullName>
        <shortName evidence="9">DHPS</shortName>
        <ecNumber evidence="4 9">2.5.1.15</ecNumber>
    </recommendedName>
    <alternativeName>
        <fullName evidence="9">Dihydropteroate pyrophosphorylase</fullName>
    </alternativeName>
</protein>
<dbReference type="InterPro" id="IPR006390">
    <property type="entry name" value="DHP_synth_dom"/>
</dbReference>
<dbReference type="STRING" id="742823.HMPREF9465_02354"/>
<dbReference type="GO" id="GO:0046654">
    <property type="term" value="P:tetrahydrofolate biosynthetic process"/>
    <property type="evidence" value="ECO:0007669"/>
    <property type="project" value="UniProtKB-UniPathway"/>
</dbReference>
<dbReference type="RefSeq" id="WP_005437332.1">
    <property type="nucleotide sequence ID" value="NZ_JH815522.1"/>
</dbReference>
<dbReference type="AlphaFoldDB" id="K1JIS0"/>
<dbReference type="SUPFAM" id="SSF51717">
    <property type="entry name" value="Dihydropteroate synthetase-like"/>
    <property type="match status" value="1"/>
</dbReference>
<dbReference type="OrthoDB" id="9811744at2"/>
<dbReference type="GO" id="GO:0005829">
    <property type="term" value="C:cytosol"/>
    <property type="evidence" value="ECO:0007669"/>
    <property type="project" value="TreeGrafter"/>
</dbReference>
<dbReference type="GO" id="GO:0046656">
    <property type="term" value="P:folic acid biosynthetic process"/>
    <property type="evidence" value="ECO:0007669"/>
    <property type="project" value="UniProtKB-KW"/>
</dbReference>
<dbReference type="NCBIfam" id="TIGR01496">
    <property type="entry name" value="DHPS"/>
    <property type="match status" value="1"/>
</dbReference>
<evidence type="ECO:0000313" key="11">
    <source>
        <dbReference type="EMBL" id="EKB30086.1"/>
    </source>
</evidence>
<dbReference type="eggNOG" id="COG0294">
    <property type="taxonomic scope" value="Bacteria"/>
</dbReference>
<dbReference type="UniPathway" id="UPA00077">
    <property type="reaction ID" value="UER00156"/>
</dbReference>
<keyword evidence="7 9" id="KW-0460">Magnesium</keyword>
<sequence>MTELHERASVWRCGAKVFEIDRLHPLIMGILNVTPDSFSDGGTHNGLEDAVAWAHRMRDEGAHIIDVGGESTRPGFNETGVTLEEERRRVIPVVERLVKEGFIVSVDTSKPEIMTEVASLGAHILNDIRGFEMPGALEAAAATDCGLVVMHRSATTDYKDVVAEVEAYLQERQRLLEGLGVSADRICWDPGFGFGKTVEQNFALLGSTERFVASGQPYLMGLSRKSSIGAATGHKAPMDRIAGSIAGALIAVEQGAQVVRVHDCRQTVDAVAVWRASEEACGRR</sequence>
<evidence type="ECO:0000259" key="10">
    <source>
        <dbReference type="PROSITE" id="PS50972"/>
    </source>
</evidence>
<keyword evidence="12" id="KW-1185">Reference proteome</keyword>
<evidence type="ECO:0000256" key="6">
    <source>
        <dbReference type="ARBA" id="ARBA00022723"/>
    </source>
</evidence>
<dbReference type="Proteomes" id="UP000005835">
    <property type="component" value="Unassembled WGS sequence"/>
</dbReference>
<dbReference type="InterPro" id="IPR000489">
    <property type="entry name" value="Pterin-binding_dom"/>
</dbReference>
<evidence type="ECO:0000256" key="7">
    <source>
        <dbReference type="ARBA" id="ARBA00022842"/>
    </source>
</evidence>
<accession>K1JIS0</accession>
<dbReference type="PANTHER" id="PTHR20941">
    <property type="entry name" value="FOLATE SYNTHESIS PROTEINS"/>
    <property type="match status" value="1"/>
</dbReference>
<dbReference type="GO" id="GO:0046872">
    <property type="term" value="F:metal ion binding"/>
    <property type="evidence" value="ECO:0007669"/>
    <property type="project" value="UniProtKB-KW"/>
</dbReference>